<dbReference type="PROSITE" id="PS00108">
    <property type="entry name" value="PROTEIN_KINASE_ST"/>
    <property type="match status" value="1"/>
</dbReference>
<keyword evidence="15" id="KW-0325">Glycoprotein</keyword>
<keyword evidence="11 19" id="KW-1133">Transmembrane helix</keyword>
<evidence type="ECO:0000256" key="15">
    <source>
        <dbReference type="ARBA" id="ARBA00023180"/>
    </source>
</evidence>
<dbReference type="EC" id="2.7.11.1" evidence="18"/>
<evidence type="ECO:0000256" key="8">
    <source>
        <dbReference type="ARBA" id="ARBA00022741"/>
    </source>
</evidence>
<keyword evidence="5 19" id="KW-0812">Transmembrane</keyword>
<keyword evidence="10 18" id="KW-0067">ATP-binding</keyword>
<dbReference type="Gene3D" id="3.30.200.20">
    <property type="entry name" value="Phosphorylase Kinase, domain 1"/>
    <property type="match status" value="1"/>
</dbReference>
<accession>A0AA35ZUW9</accession>
<proteinExistence type="inferred from homology"/>
<evidence type="ECO:0000313" key="24">
    <source>
        <dbReference type="Proteomes" id="UP001177003"/>
    </source>
</evidence>
<evidence type="ECO:0000256" key="4">
    <source>
        <dbReference type="ARBA" id="ARBA00022679"/>
    </source>
</evidence>
<dbReference type="GO" id="GO:0004674">
    <property type="term" value="F:protein serine/threonine kinase activity"/>
    <property type="evidence" value="ECO:0007669"/>
    <property type="project" value="UniProtKB-KW"/>
</dbReference>
<dbReference type="SUPFAM" id="SSF51110">
    <property type="entry name" value="alpha-D-mannose-specific plant lectins"/>
    <property type="match status" value="1"/>
</dbReference>
<feature type="transmembrane region" description="Helical" evidence="19">
    <location>
        <begin position="386"/>
        <end position="409"/>
    </location>
</feature>
<evidence type="ECO:0000256" key="11">
    <source>
        <dbReference type="ARBA" id="ARBA00022989"/>
    </source>
</evidence>
<dbReference type="PROSITE" id="PS50011">
    <property type="entry name" value="PROTEIN_KINASE_DOM"/>
    <property type="match status" value="1"/>
</dbReference>
<organism evidence="23 24">
    <name type="scientific">Lactuca saligna</name>
    <name type="common">Willowleaf lettuce</name>
    <dbReference type="NCBI Taxonomy" id="75948"/>
    <lineage>
        <taxon>Eukaryota</taxon>
        <taxon>Viridiplantae</taxon>
        <taxon>Streptophyta</taxon>
        <taxon>Embryophyta</taxon>
        <taxon>Tracheophyta</taxon>
        <taxon>Spermatophyta</taxon>
        <taxon>Magnoliopsida</taxon>
        <taxon>eudicotyledons</taxon>
        <taxon>Gunneridae</taxon>
        <taxon>Pentapetalae</taxon>
        <taxon>asterids</taxon>
        <taxon>campanulids</taxon>
        <taxon>Asterales</taxon>
        <taxon>Asteraceae</taxon>
        <taxon>Cichorioideae</taxon>
        <taxon>Cichorieae</taxon>
        <taxon>Lactucinae</taxon>
        <taxon>Lactuca</taxon>
    </lineage>
</organism>
<evidence type="ECO:0000256" key="10">
    <source>
        <dbReference type="ARBA" id="ARBA00022840"/>
    </source>
</evidence>
<dbReference type="FunFam" id="1.10.510.10:FF:000060">
    <property type="entry name" value="G-type lectin S-receptor-like serine/threonine-protein kinase"/>
    <property type="match status" value="1"/>
</dbReference>
<evidence type="ECO:0000256" key="16">
    <source>
        <dbReference type="ARBA" id="ARBA00047899"/>
    </source>
</evidence>
<dbReference type="SUPFAM" id="SSF56112">
    <property type="entry name" value="Protein kinase-like (PK-like)"/>
    <property type="match status" value="1"/>
</dbReference>
<evidence type="ECO:0000256" key="9">
    <source>
        <dbReference type="ARBA" id="ARBA00022777"/>
    </source>
</evidence>
<evidence type="ECO:0000256" key="1">
    <source>
        <dbReference type="ARBA" id="ARBA00004251"/>
    </source>
</evidence>
<dbReference type="PIRSF" id="PIRSF000641">
    <property type="entry name" value="SRK"/>
    <property type="match status" value="1"/>
</dbReference>
<keyword evidence="12 19" id="KW-0472">Membrane</keyword>
<dbReference type="InterPro" id="IPR036426">
    <property type="entry name" value="Bulb-type_lectin_dom_sf"/>
</dbReference>
<comment type="subcellular location">
    <subcellularLocation>
        <location evidence="1">Cell membrane</location>
        <topology evidence="1">Single-pass type I membrane protein</topology>
    </subcellularLocation>
</comment>
<feature type="domain" description="Apple" evidence="22">
    <location>
        <begin position="267"/>
        <end position="358"/>
    </location>
</feature>
<keyword evidence="14" id="KW-0675">Receptor</keyword>
<dbReference type="Pfam" id="PF08276">
    <property type="entry name" value="PAN_2"/>
    <property type="match status" value="1"/>
</dbReference>
<dbReference type="Pfam" id="PF01453">
    <property type="entry name" value="B_lectin"/>
    <property type="match status" value="1"/>
</dbReference>
<keyword evidence="13" id="KW-1015">Disulfide bond</keyword>
<dbReference type="FunFam" id="3.30.200.20:FF:000330">
    <property type="entry name" value="G-type lectin S-receptor-like serine/threonine-protein kinase At4g03230"/>
    <property type="match status" value="1"/>
</dbReference>
<feature type="domain" description="Bulb-type lectin" evidence="21">
    <location>
        <begin position="26"/>
        <end position="149"/>
    </location>
</feature>
<dbReference type="InterPro" id="IPR001245">
    <property type="entry name" value="Ser-Thr/Tyr_kinase_cat_dom"/>
</dbReference>
<sequence>MMFFLLCIRTSSKSSLSHHYDSSNTKDNITTGEFINDGPDYLESSGKKFQMGFFPHGKAAEVRRYVGIWYTMDPKTVVWVANRDTPVLDSTGILTVAEDGSAKLLNEKRVEYFSTDTSDGASSTALKLLDNGNAVLINVVTGSILWQSFRTPTDTFLPGMKMVDNLKLTSWKSPEDPGSGSFEFQQDPGTNRYFILEVPTTFRWKSGNMSTKSFDENQILSQAFQLLSNTTTDTRTIIKSGDRSLLKSPKITVACINAGCKRMSEICLPGTNDTFLTKTMISMDDTTVPFHESDNESECMKMCLEKCQCLAYSYISQNELRGLVDKSRNVESSGCWFWNSPPDNLRENGAHNISFRVSKLSKAPIISQPPESEPKPTEKLSFVKRVLAIVITVSTLLLLSLCGISYILYKRLMNRRENNESQSNDMRRRMKELLDPDHSKEDDREGIDVPYFELESIIAATDDFSDKNMLGQGGFGPVYKGKLPGGEEIAVKRLSSLSGQGLQEFKNEVMLIAKLQHRNLVRLLGYCIRGEEQILLYEYMPNRSLDKFIFDGTLCASLDWKMRFEIIMGIARGLNYLHHDSRLRVIHRDLKTSNILLDEDMNPKISDFGLAKIVKGKDMEAMTNRVIGTFGYMSPEYALDGLFSVKSDVFSFGVVMLEIVSGTKNTGFYQSQRSLSLLGHAWNLWREDKPFELMDKVLIESCNSSEVLKCINIGLLCVQGDPDDRPTMTKVVLMLGGDIVTLPTPKEPAFIARKENATSSSSSSYKTDTQSKNMLTITKLDGR</sequence>
<dbReference type="EMBL" id="OX465084">
    <property type="protein sequence ID" value="CAI9299354.1"/>
    <property type="molecule type" value="Genomic_DNA"/>
</dbReference>
<evidence type="ECO:0000259" key="22">
    <source>
        <dbReference type="PROSITE" id="PS50948"/>
    </source>
</evidence>
<dbReference type="PANTHER" id="PTHR27002:SF1086">
    <property type="entry name" value="BULB-TYPE LECTIN DOMAIN-CONTAINING PROTEIN-RELATED"/>
    <property type="match status" value="1"/>
</dbReference>
<gene>
    <name evidence="23" type="ORF">LSALG_LOCUS38067</name>
</gene>
<dbReference type="AlphaFoldDB" id="A0AA35ZUW9"/>
<keyword evidence="8 18" id="KW-0547">Nucleotide-binding</keyword>
<evidence type="ECO:0000256" key="12">
    <source>
        <dbReference type="ARBA" id="ARBA00023136"/>
    </source>
</evidence>
<dbReference type="SMART" id="SM00220">
    <property type="entry name" value="S_TKc"/>
    <property type="match status" value="1"/>
</dbReference>
<dbReference type="GO" id="GO:0005524">
    <property type="term" value="F:ATP binding"/>
    <property type="evidence" value="ECO:0007669"/>
    <property type="project" value="UniProtKB-KW"/>
</dbReference>
<reference evidence="23" key="1">
    <citation type="submission" date="2023-04" db="EMBL/GenBank/DDBJ databases">
        <authorList>
            <person name="Vijverberg K."/>
            <person name="Xiong W."/>
            <person name="Schranz E."/>
        </authorList>
    </citation>
    <scope>NUCLEOTIDE SEQUENCE</scope>
</reference>
<dbReference type="CDD" id="cd00028">
    <property type="entry name" value="B_lectin"/>
    <property type="match status" value="1"/>
</dbReference>
<dbReference type="Gene3D" id="1.10.510.10">
    <property type="entry name" value="Transferase(Phosphotransferase) domain 1"/>
    <property type="match status" value="1"/>
</dbReference>
<dbReference type="Proteomes" id="UP001177003">
    <property type="component" value="Chromosome 8"/>
</dbReference>
<keyword evidence="24" id="KW-1185">Reference proteome</keyword>
<comment type="catalytic activity">
    <reaction evidence="16 18">
        <text>L-threonyl-[protein] + ATP = O-phospho-L-threonyl-[protein] + ADP + H(+)</text>
        <dbReference type="Rhea" id="RHEA:46608"/>
        <dbReference type="Rhea" id="RHEA-COMP:11060"/>
        <dbReference type="Rhea" id="RHEA-COMP:11605"/>
        <dbReference type="ChEBI" id="CHEBI:15378"/>
        <dbReference type="ChEBI" id="CHEBI:30013"/>
        <dbReference type="ChEBI" id="CHEBI:30616"/>
        <dbReference type="ChEBI" id="CHEBI:61977"/>
        <dbReference type="ChEBI" id="CHEBI:456216"/>
        <dbReference type="EC" id="2.7.11.1"/>
    </reaction>
</comment>
<dbReference type="InterPro" id="IPR001480">
    <property type="entry name" value="Bulb-type_lectin_dom"/>
</dbReference>
<dbReference type="PANTHER" id="PTHR27002">
    <property type="entry name" value="RECEPTOR-LIKE SERINE/THREONINE-PROTEIN KINASE SD1-8"/>
    <property type="match status" value="1"/>
</dbReference>
<evidence type="ECO:0000256" key="3">
    <source>
        <dbReference type="ARBA" id="ARBA00022527"/>
    </source>
</evidence>
<dbReference type="GO" id="GO:0005886">
    <property type="term" value="C:plasma membrane"/>
    <property type="evidence" value="ECO:0007669"/>
    <property type="project" value="UniProtKB-SubCell"/>
</dbReference>
<dbReference type="Pfam" id="PF07714">
    <property type="entry name" value="PK_Tyr_Ser-Thr"/>
    <property type="match status" value="1"/>
</dbReference>
<evidence type="ECO:0000256" key="18">
    <source>
        <dbReference type="PIRNR" id="PIRNR000641"/>
    </source>
</evidence>
<keyword evidence="4 18" id="KW-0808">Transferase</keyword>
<dbReference type="PROSITE" id="PS50948">
    <property type="entry name" value="PAN"/>
    <property type="match status" value="1"/>
</dbReference>
<evidence type="ECO:0000256" key="2">
    <source>
        <dbReference type="ARBA" id="ARBA00022475"/>
    </source>
</evidence>
<keyword evidence="7" id="KW-0430">Lectin</keyword>
<keyword evidence="9 18" id="KW-0418">Kinase</keyword>
<dbReference type="InterPro" id="IPR011009">
    <property type="entry name" value="Kinase-like_dom_sf"/>
</dbReference>
<evidence type="ECO:0000256" key="6">
    <source>
        <dbReference type="ARBA" id="ARBA00022729"/>
    </source>
</evidence>
<dbReference type="CDD" id="cd14066">
    <property type="entry name" value="STKc_IRAK"/>
    <property type="match status" value="1"/>
</dbReference>
<dbReference type="Gene3D" id="2.90.10.10">
    <property type="entry name" value="Bulb-type lectin domain"/>
    <property type="match status" value="1"/>
</dbReference>
<evidence type="ECO:0000256" key="17">
    <source>
        <dbReference type="ARBA" id="ARBA00048679"/>
    </source>
</evidence>
<dbReference type="GO" id="GO:0030246">
    <property type="term" value="F:carbohydrate binding"/>
    <property type="evidence" value="ECO:0007669"/>
    <property type="project" value="UniProtKB-KW"/>
</dbReference>
<dbReference type="InterPro" id="IPR000719">
    <property type="entry name" value="Prot_kinase_dom"/>
</dbReference>
<name>A0AA35ZUW9_LACSI</name>
<dbReference type="InterPro" id="IPR008271">
    <property type="entry name" value="Ser/Thr_kinase_AS"/>
</dbReference>
<dbReference type="InterPro" id="IPR003609">
    <property type="entry name" value="Pan_app"/>
</dbReference>
<feature type="domain" description="Protein kinase" evidence="20">
    <location>
        <begin position="464"/>
        <end position="750"/>
    </location>
</feature>
<evidence type="ECO:0000256" key="13">
    <source>
        <dbReference type="ARBA" id="ARBA00023157"/>
    </source>
</evidence>
<dbReference type="SMART" id="SM00108">
    <property type="entry name" value="B_lectin"/>
    <property type="match status" value="1"/>
</dbReference>
<protein>
    <recommendedName>
        <fullName evidence="18">Receptor-like serine/threonine-protein kinase</fullName>
        <ecNumber evidence="18">2.7.11.1</ecNumber>
    </recommendedName>
</protein>
<dbReference type="InterPro" id="IPR024171">
    <property type="entry name" value="SRK-like_kinase"/>
</dbReference>
<evidence type="ECO:0000313" key="23">
    <source>
        <dbReference type="EMBL" id="CAI9299354.1"/>
    </source>
</evidence>
<comment type="catalytic activity">
    <reaction evidence="17 18">
        <text>L-seryl-[protein] + ATP = O-phospho-L-seryl-[protein] + ADP + H(+)</text>
        <dbReference type="Rhea" id="RHEA:17989"/>
        <dbReference type="Rhea" id="RHEA-COMP:9863"/>
        <dbReference type="Rhea" id="RHEA-COMP:11604"/>
        <dbReference type="ChEBI" id="CHEBI:15378"/>
        <dbReference type="ChEBI" id="CHEBI:29999"/>
        <dbReference type="ChEBI" id="CHEBI:30616"/>
        <dbReference type="ChEBI" id="CHEBI:83421"/>
        <dbReference type="ChEBI" id="CHEBI:456216"/>
        <dbReference type="EC" id="2.7.11.1"/>
    </reaction>
</comment>
<evidence type="ECO:0000259" key="20">
    <source>
        <dbReference type="PROSITE" id="PS50011"/>
    </source>
</evidence>
<evidence type="ECO:0000256" key="7">
    <source>
        <dbReference type="ARBA" id="ARBA00022734"/>
    </source>
</evidence>
<keyword evidence="2" id="KW-1003">Cell membrane</keyword>
<dbReference type="PROSITE" id="PS50927">
    <property type="entry name" value="BULB_LECTIN"/>
    <property type="match status" value="1"/>
</dbReference>
<evidence type="ECO:0000256" key="5">
    <source>
        <dbReference type="ARBA" id="ARBA00022692"/>
    </source>
</evidence>
<dbReference type="CDD" id="cd01098">
    <property type="entry name" value="PAN_AP_plant"/>
    <property type="match status" value="1"/>
</dbReference>
<evidence type="ECO:0000256" key="14">
    <source>
        <dbReference type="ARBA" id="ARBA00023170"/>
    </source>
</evidence>
<keyword evidence="3 18" id="KW-0723">Serine/threonine-protein kinase</keyword>
<evidence type="ECO:0000256" key="19">
    <source>
        <dbReference type="SAM" id="Phobius"/>
    </source>
</evidence>
<evidence type="ECO:0000259" key="21">
    <source>
        <dbReference type="PROSITE" id="PS50927"/>
    </source>
</evidence>
<keyword evidence="6" id="KW-0732">Signal</keyword>
<comment type="similarity">
    <text evidence="18">Belongs to the protein kinase superfamily. Ser/Thr protein kinase family.</text>
</comment>